<dbReference type="EMBL" id="AQPN01000145">
    <property type="protein sequence ID" value="EOR92619.1"/>
    <property type="molecule type" value="Genomic_DNA"/>
</dbReference>
<evidence type="ECO:0000259" key="2">
    <source>
        <dbReference type="Pfam" id="PF13439"/>
    </source>
</evidence>
<dbReference type="Gene3D" id="3.40.50.2000">
    <property type="entry name" value="Glycogen Phosphorylase B"/>
    <property type="match status" value="2"/>
</dbReference>
<dbReference type="SUPFAM" id="SSF53756">
    <property type="entry name" value="UDP-Glycosyltransferase/glycogen phosphorylase"/>
    <property type="match status" value="1"/>
</dbReference>
<evidence type="ECO:0000313" key="3">
    <source>
        <dbReference type="EMBL" id="EOR92619.1"/>
    </source>
</evidence>
<dbReference type="Proteomes" id="UP000014174">
    <property type="component" value="Unassembled WGS sequence"/>
</dbReference>
<dbReference type="NCBIfam" id="TIGR03999">
    <property type="entry name" value="thiol_BshA"/>
    <property type="match status" value="1"/>
</dbReference>
<dbReference type="eggNOG" id="COG0438">
    <property type="taxonomic scope" value="Bacteria"/>
</dbReference>
<keyword evidence="4" id="KW-1185">Reference proteome</keyword>
<dbReference type="STRING" id="1150600.ADIARSV_4131"/>
<dbReference type="InterPro" id="IPR001296">
    <property type="entry name" value="Glyco_trans_1"/>
</dbReference>
<dbReference type="PATRIC" id="fig|1150600.3.peg.4089"/>
<name>R9GUN1_9SPHI</name>
<comment type="caution">
    <text evidence="3">The sequence shown here is derived from an EMBL/GenBank/DDBJ whole genome shotgun (WGS) entry which is preliminary data.</text>
</comment>
<dbReference type="Pfam" id="PF13439">
    <property type="entry name" value="Glyco_transf_4"/>
    <property type="match status" value="1"/>
</dbReference>
<protein>
    <submittedName>
        <fullName evidence="3">Glycosyl transferase, group 1</fullName>
    </submittedName>
</protein>
<dbReference type="PANTHER" id="PTHR45947">
    <property type="entry name" value="SULFOQUINOVOSYL TRANSFERASE SQD2"/>
    <property type="match status" value="1"/>
</dbReference>
<feature type="domain" description="Glycosyl transferase family 1" evidence="1">
    <location>
        <begin position="188"/>
        <end position="350"/>
    </location>
</feature>
<gene>
    <name evidence="3" type="ORF">ADIARSV_4131</name>
</gene>
<dbReference type="InterPro" id="IPR028098">
    <property type="entry name" value="Glyco_trans_4-like_N"/>
</dbReference>
<dbReference type="RefSeq" id="WP_016197349.1">
    <property type="nucleotide sequence ID" value="NZ_AQPN01000145.1"/>
</dbReference>
<dbReference type="OrthoDB" id="9810929at2"/>
<dbReference type="AlphaFoldDB" id="R9GUN1"/>
<sequence>MKIGIVCYPTFGGSGVVATELGKALADHGHQVHFITYSQPARLDFFSENLYYHEVAVSQYPLFDYPPYELVLASKLVDVVRHEKLDILHVHYAIPHASAAYMAKQILATFGIHIPVVTTLHGTDITLVGKDVTFNPVVTFSINKSDGVTAVSEHLRKATYDHFDITNEIEVIPNFIDLNRFSHKGKDHFKKAIAPNNEMIMVHTSNFRKVKRATDVIRIFKKVHETIPSKLLMVGDGPERVNCEQLCREFGICDNVRFLGKQDAVEEILSVADLFLMPSDTESFGLAALEAMACQVPVISSNAGGLPELNIQGVTGFMSNVGDVADMAKNAIYILEDRERLAEFKANALKRAKEFDLSIILPLYENYYKQILEKSLSVL</sequence>
<reference evidence="3 4" key="1">
    <citation type="journal article" date="2013" name="Genome Announc.">
        <title>Draft Genome Sequence of Arcticibacter svalbardensis Strain MN12-7T, a Member of the Family Sphingobacteriaceae Isolated from an Arctic Soil Sample.</title>
        <authorList>
            <person name="Shivaji S."/>
            <person name="Ara S."/>
            <person name="Prasad S."/>
            <person name="Manasa B.P."/>
            <person name="Begum Z."/>
            <person name="Singh A."/>
            <person name="Kumar Pinnaka A."/>
        </authorList>
    </citation>
    <scope>NUCLEOTIDE SEQUENCE [LARGE SCALE GENOMIC DNA]</scope>
    <source>
        <strain evidence="3 4">MN12-7</strain>
    </source>
</reference>
<dbReference type="InterPro" id="IPR050194">
    <property type="entry name" value="Glycosyltransferase_grp1"/>
</dbReference>
<proteinExistence type="predicted"/>
<dbReference type="GO" id="GO:0071793">
    <property type="term" value="P:bacillithiol biosynthetic process"/>
    <property type="evidence" value="ECO:0007669"/>
    <property type="project" value="InterPro"/>
</dbReference>
<accession>R9GUN1</accession>
<keyword evidence="3" id="KW-0808">Transferase</keyword>
<dbReference type="PANTHER" id="PTHR45947:SF3">
    <property type="entry name" value="SULFOQUINOVOSYL TRANSFERASE SQD2"/>
    <property type="match status" value="1"/>
</dbReference>
<evidence type="ECO:0000259" key="1">
    <source>
        <dbReference type="Pfam" id="PF00534"/>
    </source>
</evidence>
<dbReference type="GO" id="GO:0016757">
    <property type="term" value="F:glycosyltransferase activity"/>
    <property type="evidence" value="ECO:0007669"/>
    <property type="project" value="InterPro"/>
</dbReference>
<dbReference type="Pfam" id="PF00534">
    <property type="entry name" value="Glycos_transf_1"/>
    <property type="match status" value="1"/>
</dbReference>
<feature type="domain" description="Glycosyltransferase subfamily 4-like N-terminal" evidence="2">
    <location>
        <begin position="11"/>
        <end position="180"/>
    </location>
</feature>
<dbReference type="InterPro" id="IPR023881">
    <property type="entry name" value="Thiol_BshA"/>
</dbReference>
<evidence type="ECO:0000313" key="4">
    <source>
        <dbReference type="Proteomes" id="UP000014174"/>
    </source>
</evidence>
<organism evidence="3 4">
    <name type="scientific">Arcticibacter svalbardensis MN12-7</name>
    <dbReference type="NCBI Taxonomy" id="1150600"/>
    <lineage>
        <taxon>Bacteria</taxon>
        <taxon>Pseudomonadati</taxon>
        <taxon>Bacteroidota</taxon>
        <taxon>Sphingobacteriia</taxon>
        <taxon>Sphingobacteriales</taxon>
        <taxon>Sphingobacteriaceae</taxon>
        <taxon>Arcticibacter</taxon>
    </lineage>
</organism>